<evidence type="ECO:0000313" key="3">
    <source>
        <dbReference type="Proteomes" id="UP001230768"/>
    </source>
</evidence>
<dbReference type="Proteomes" id="UP001230768">
    <property type="component" value="Chromosome"/>
</dbReference>
<proteinExistence type="predicted"/>
<protein>
    <submittedName>
        <fullName evidence="2">Uncharacterized protein</fullName>
    </submittedName>
</protein>
<organism evidence="2 3">
    <name type="scientific">Pseudomonas wuhanensis</name>
    <dbReference type="NCBI Taxonomy" id="2954098"/>
    <lineage>
        <taxon>Bacteria</taxon>
        <taxon>Pseudomonadati</taxon>
        <taxon>Pseudomonadota</taxon>
        <taxon>Gammaproteobacteria</taxon>
        <taxon>Pseudomonadales</taxon>
        <taxon>Pseudomonadaceae</taxon>
        <taxon>Pseudomonas</taxon>
    </lineage>
</organism>
<reference evidence="2 3" key="1">
    <citation type="submission" date="2023-02" db="EMBL/GenBank/DDBJ databases">
        <title>Evolution of Hrp T3SS in non-pathogenic Pseudomonas fluorescens.</title>
        <authorList>
            <person name="Liao K."/>
            <person name="Wei H."/>
            <person name="Gu Y."/>
        </authorList>
    </citation>
    <scope>NUCLEOTIDE SEQUENCE [LARGE SCALE GENOMIC DNA]</scope>
    <source>
        <strain evidence="2 3">FP607</strain>
    </source>
</reference>
<accession>A0ABY9GMT9</accession>
<keyword evidence="1" id="KW-0812">Transmembrane</keyword>
<evidence type="ECO:0000256" key="1">
    <source>
        <dbReference type="SAM" id="Phobius"/>
    </source>
</evidence>
<gene>
    <name evidence="2" type="ORF">PSH88_22925</name>
</gene>
<dbReference type="RefSeq" id="WP_305422832.1">
    <property type="nucleotide sequence ID" value="NZ_CP117430.1"/>
</dbReference>
<evidence type="ECO:0000313" key="2">
    <source>
        <dbReference type="EMBL" id="WLI17082.1"/>
    </source>
</evidence>
<sequence length="271" mass="30348">MAEPSEFVITAITSSLGTAGLIAILGWLFRTWLSERLKAGLKHHYDHQLEQLKAELKGQGEANLTLLKSEVDRQAEQLRIAASSFSEVQKATIVRKIEAVDALWIGVLSARKAFPPIIVLTDALTRSEIMNLYSGEMRGELLGLKFGMVTEFFGDLAKYRPFLGEVVWAHFATYHALLSRIVYLFIQGKTDQTKMVWYEDETIKRLVRSVFGEGKSEDFEHLSNSRLTWMNGQFDSMLLNSIDHLLSGKAFGAESLAHAQHTLGLLSSKAT</sequence>
<keyword evidence="3" id="KW-1185">Reference proteome</keyword>
<feature type="transmembrane region" description="Helical" evidence="1">
    <location>
        <begin position="6"/>
        <end position="29"/>
    </location>
</feature>
<dbReference type="EMBL" id="CP117430">
    <property type="protein sequence ID" value="WLI17082.1"/>
    <property type="molecule type" value="Genomic_DNA"/>
</dbReference>
<keyword evidence="1" id="KW-1133">Transmembrane helix</keyword>
<keyword evidence="1" id="KW-0472">Membrane</keyword>
<name>A0ABY9GMT9_9PSED</name>